<reference evidence="2" key="1">
    <citation type="submission" date="2020-03" db="EMBL/GenBank/DDBJ databases">
        <title>Draft Genome Sequence of Cylindrodendrum hubeiense.</title>
        <authorList>
            <person name="Buettner E."/>
            <person name="Kellner H."/>
        </authorList>
    </citation>
    <scope>NUCLEOTIDE SEQUENCE</scope>
    <source>
        <strain evidence="2">IHI 201604</strain>
    </source>
</reference>
<keyword evidence="1" id="KW-0472">Membrane</keyword>
<evidence type="ECO:0000256" key="1">
    <source>
        <dbReference type="SAM" id="Phobius"/>
    </source>
</evidence>
<keyword evidence="1" id="KW-0812">Transmembrane</keyword>
<keyword evidence="3" id="KW-1185">Reference proteome</keyword>
<evidence type="ECO:0000313" key="3">
    <source>
        <dbReference type="Proteomes" id="UP000722485"/>
    </source>
</evidence>
<dbReference type="EMBL" id="JAANBB010000022">
    <property type="protein sequence ID" value="KAF7555296.1"/>
    <property type="molecule type" value="Genomic_DNA"/>
</dbReference>
<dbReference type="AlphaFoldDB" id="A0A9P5HK12"/>
<gene>
    <name evidence="2" type="ORF">G7Z17_g2290</name>
</gene>
<dbReference type="InterPro" id="IPR053143">
    <property type="entry name" value="Arylsulfate_ST"/>
</dbReference>
<evidence type="ECO:0008006" key="4">
    <source>
        <dbReference type="Google" id="ProtNLM"/>
    </source>
</evidence>
<accession>A0A9P5HK12</accession>
<dbReference type="InterPro" id="IPR039535">
    <property type="entry name" value="ASST-like"/>
</dbReference>
<comment type="caution">
    <text evidence="2">The sequence shown here is derived from an EMBL/GenBank/DDBJ whole genome shotgun (WGS) entry which is preliminary data.</text>
</comment>
<sequence length="467" mass="51863">MEGRKQGSWFMMDNTYTIQHEISPGGSYNTGDMHEFEITADNTALITIYEPVLADLSSIGGPSEGYLLDSIFQEISISTGEVLFEWSAHSHVPVANTFWTTELCRDDSNSAFNGCGHHEYSAFDFYHLNSVEKDEQGNYLICGRNVHTVSYINGQTGEIIWNLGGPSNEFQDLSDGGATNFTWQHHARWYEYGRGISLFDNGGSTIESASESRGMIIDLDIDRRTATSRVSYYHPQQMTSLSQGDVQILEDTGNVFIGWGRSAAITEFSFEGEVLCDARFGASVYFAFGPVTSYRAFRHSWVGKPTTQPSIIVVDDSIYVSWNGATEVSKWQLEGADEDEDEDGQDLEFDIISQSFRDGFETEIRISTQDQYAFVRLVALDAEGGVLGISEVIECDIGIEWITPMMIVIITSIGMIVGFSATLAIAAALYRRRKRKQEVRNDYELLTGGDILDGEGRAARSLMIPGG</sequence>
<feature type="transmembrane region" description="Helical" evidence="1">
    <location>
        <begin position="405"/>
        <end position="430"/>
    </location>
</feature>
<evidence type="ECO:0000313" key="2">
    <source>
        <dbReference type="EMBL" id="KAF7555296.1"/>
    </source>
</evidence>
<dbReference type="Pfam" id="PF14269">
    <property type="entry name" value="Arylsulfotran_2"/>
    <property type="match status" value="1"/>
</dbReference>
<protein>
    <recommendedName>
        <fullName evidence="4">Arylsulfotransferase</fullName>
    </recommendedName>
</protein>
<dbReference type="PANTHER" id="PTHR35340">
    <property type="entry name" value="PQQ ENZYME REPEAT PROTEIN-RELATED"/>
    <property type="match status" value="1"/>
</dbReference>
<organism evidence="2 3">
    <name type="scientific">Cylindrodendrum hubeiense</name>
    <dbReference type="NCBI Taxonomy" id="595255"/>
    <lineage>
        <taxon>Eukaryota</taxon>
        <taxon>Fungi</taxon>
        <taxon>Dikarya</taxon>
        <taxon>Ascomycota</taxon>
        <taxon>Pezizomycotina</taxon>
        <taxon>Sordariomycetes</taxon>
        <taxon>Hypocreomycetidae</taxon>
        <taxon>Hypocreales</taxon>
        <taxon>Nectriaceae</taxon>
        <taxon>Cylindrodendrum</taxon>
    </lineage>
</organism>
<keyword evidence="1" id="KW-1133">Transmembrane helix</keyword>
<dbReference type="Proteomes" id="UP000722485">
    <property type="component" value="Unassembled WGS sequence"/>
</dbReference>
<dbReference type="OrthoDB" id="5427350at2759"/>
<proteinExistence type="predicted"/>
<dbReference type="PANTHER" id="PTHR35340:SF5">
    <property type="entry name" value="ASST-DOMAIN-CONTAINING PROTEIN"/>
    <property type="match status" value="1"/>
</dbReference>
<name>A0A9P5HK12_9HYPO</name>